<dbReference type="PANTHER" id="PTHR45913">
    <property type="entry name" value="EPM2A-INTERACTING PROTEIN 1"/>
    <property type="match status" value="1"/>
</dbReference>
<dbReference type="Proteomes" id="UP001148838">
    <property type="component" value="Unassembled WGS sequence"/>
</dbReference>
<evidence type="ECO:0000313" key="1">
    <source>
        <dbReference type="EMBL" id="KAJ4432781.1"/>
    </source>
</evidence>
<protein>
    <submittedName>
        <fullName evidence="1">Uncharacterized protein</fullName>
    </submittedName>
</protein>
<gene>
    <name evidence="1" type="ORF">ANN_21420</name>
</gene>
<reference evidence="1 2" key="1">
    <citation type="journal article" date="2022" name="Allergy">
        <title>Genome assembly and annotation of Periplaneta americana reveal a comprehensive cockroach allergen profile.</title>
        <authorList>
            <person name="Wang L."/>
            <person name="Xiong Q."/>
            <person name="Saelim N."/>
            <person name="Wang L."/>
            <person name="Nong W."/>
            <person name="Wan A.T."/>
            <person name="Shi M."/>
            <person name="Liu X."/>
            <person name="Cao Q."/>
            <person name="Hui J.H.L."/>
            <person name="Sookrung N."/>
            <person name="Leung T.F."/>
            <person name="Tungtrongchitr A."/>
            <person name="Tsui S.K.W."/>
        </authorList>
    </citation>
    <scope>NUCLEOTIDE SEQUENCE [LARGE SCALE GENOMIC DNA]</scope>
    <source>
        <strain evidence="1">PWHHKU_190912</strain>
    </source>
</reference>
<proteinExistence type="predicted"/>
<keyword evidence="2" id="KW-1185">Reference proteome</keyword>
<organism evidence="1 2">
    <name type="scientific">Periplaneta americana</name>
    <name type="common">American cockroach</name>
    <name type="synonym">Blatta americana</name>
    <dbReference type="NCBI Taxonomy" id="6978"/>
    <lineage>
        <taxon>Eukaryota</taxon>
        <taxon>Metazoa</taxon>
        <taxon>Ecdysozoa</taxon>
        <taxon>Arthropoda</taxon>
        <taxon>Hexapoda</taxon>
        <taxon>Insecta</taxon>
        <taxon>Pterygota</taxon>
        <taxon>Neoptera</taxon>
        <taxon>Polyneoptera</taxon>
        <taxon>Dictyoptera</taxon>
        <taxon>Blattodea</taxon>
        <taxon>Blattoidea</taxon>
        <taxon>Blattidae</taxon>
        <taxon>Blattinae</taxon>
        <taxon>Periplaneta</taxon>
    </lineage>
</organism>
<accession>A0ABQ8SG50</accession>
<sequence length="147" mass="17213">MRMSDFLPRATFNKVDYIVDGRLSMKRDHSNALKCIYCTSYQVIINNIPEEMIPFTNRYTSKAEFLEYSQQSKRNHPNVQEIFTDGSKMDEEQKNMFEKLKVSRRTIGRRVVNISNDIKKQLEVKVGQFMAYSIAIDESTDVTDTHN</sequence>
<dbReference type="EMBL" id="JAJSOF020000029">
    <property type="protein sequence ID" value="KAJ4432781.1"/>
    <property type="molecule type" value="Genomic_DNA"/>
</dbReference>
<dbReference type="PANTHER" id="PTHR45913:SF5">
    <property type="entry name" value="GENERAL TRANSCRIPTION FACTOR II-I REPEAT DOMAIN-CONTAINING PROTEIN 2A-LIKE PROTEIN"/>
    <property type="match status" value="1"/>
</dbReference>
<name>A0ABQ8SG50_PERAM</name>
<evidence type="ECO:0000313" key="2">
    <source>
        <dbReference type="Proteomes" id="UP001148838"/>
    </source>
</evidence>
<comment type="caution">
    <text evidence="1">The sequence shown here is derived from an EMBL/GenBank/DDBJ whole genome shotgun (WGS) entry which is preliminary data.</text>
</comment>